<evidence type="ECO:0000313" key="9">
    <source>
        <dbReference type="RefSeq" id="XP_020654820.2"/>
    </source>
</evidence>
<dbReference type="InterPro" id="IPR003663">
    <property type="entry name" value="Sugar/inositol_transpt"/>
</dbReference>
<evidence type="ECO:0000259" key="7">
    <source>
        <dbReference type="PROSITE" id="PS50850"/>
    </source>
</evidence>
<feature type="transmembrane region" description="Helical" evidence="6">
    <location>
        <begin position="276"/>
        <end position="299"/>
    </location>
</feature>
<keyword evidence="8" id="KW-1185">Reference proteome</keyword>
<dbReference type="Proteomes" id="UP001652642">
    <property type="component" value="Chromosome 14"/>
</dbReference>
<dbReference type="GO" id="GO:0042383">
    <property type="term" value="C:sarcolemma"/>
    <property type="evidence" value="ECO:0007669"/>
    <property type="project" value="UniProtKB-SubCell"/>
</dbReference>
<feature type="transmembrane region" description="Helical" evidence="6">
    <location>
        <begin position="437"/>
        <end position="458"/>
    </location>
</feature>
<evidence type="ECO:0000256" key="2">
    <source>
        <dbReference type="ARBA" id="ARBA00022692"/>
    </source>
</evidence>
<dbReference type="InParanoid" id="A0A6J0U6J3"/>
<dbReference type="SUPFAM" id="SSF103473">
    <property type="entry name" value="MFS general substrate transporter"/>
    <property type="match status" value="1"/>
</dbReference>
<feature type="transmembrane region" description="Helical" evidence="6">
    <location>
        <begin position="99"/>
        <end position="115"/>
    </location>
</feature>
<comment type="subcellular location">
    <subcellularLocation>
        <location evidence="1">Membrane</location>
        <topology evidence="1">Multi-pass membrane protein</topology>
    </subcellularLocation>
</comment>
<name>A0A6J0U6J3_9SAUR</name>
<feature type="transmembrane region" description="Helical" evidence="6">
    <location>
        <begin position="66"/>
        <end position="87"/>
    </location>
</feature>
<dbReference type="GO" id="GO:0070837">
    <property type="term" value="P:dehydroascorbic acid transport"/>
    <property type="evidence" value="ECO:0007669"/>
    <property type="project" value="TreeGrafter"/>
</dbReference>
<evidence type="ECO:0000256" key="6">
    <source>
        <dbReference type="SAM" id="Phobius"/>
    </source>
</evidence>
<keyword evidence="3 6" id="KW-1133">Transmembrane helix</keyword>
<feature type="transmembrane region" description="Helical" evidence="6">
    <location>
        <begin position="311"/>
        <end position="334"/>
    </location>
</feature>
<evidence type="ECO:0000256" key="4">
    <source>
        <dbReference type="ARBA" id="ARBA00023136"/>
    </source>
</evidence>
<dbReference type="RefSeq" id="XP_020654820.2">
    <property type="nucleotide sequence ID" value="XM_020799161.2"/>
</dbReference>
<feature type="domain" description="Major facilitator superfamily (MFS) profile" evidence="7">
    <location>
        <begin position="19"/>
        <end position="462"/>
    </location>
</feature>
<dbReference type="InterPro" id="IPR005828">
    <property type="entry name" value="MFS_sugar_transport-like"/>
</dbReference>
<dbReference type="AlphaFoldDB" id="A0A6J0U6J3"/>
<keyword evidence="2 6" id="KW-0812">Transmembrane</keyword>
<dbReference type="Pfam" id="PF00083">
    <property type="entry name" value="Sugar_tr"/>
    <property type="match status" value="1"/>
</dbReference>
<evidence type="ECO:0000256" key="3">
    <source>
        <dbReference type="ARBA" id="ARBA00022989"/>
    </source>
</evidence>
<dbReference type="PANTHER" id="PTHR23503:SF54">
    <property type="entry name" value="MAJOR FACILITATOR SUPERFAMILY (MFS) PROFILE DOMAIN-CONTAINING PROTEIN"/>
    <property type="match status" value="1"/>
</dbReference>
<dbReference type="GO" id="GO:1990539">
    <property type="term" value="P:fructose import across plasma membrane"/>
    <property type="evidence" value="ECO:0007669"/>
    <property type="project" value="UniProtKB-ARBA"/>
</dbReference>
<dbReference type="InterPro" id="IPR036259">
    <property type="entry name" value="MFS_trans_sf"/>
</dbReference>
<feature type="transmembrane region" description="Helical" evidence="6">
    <location>
        <begin position="20"/>
        <end position="39"/>
    </location>
</feature>
<dbReference type="Gene3D" id="1.20.1250.20">
    <property type="entry name" value="MFS general substrate transporter like domains"/>
    <property type="match status" value="1"/>
</dbReference>
<feature type="transmembrane region" description="Helical" evidence="6">
    <location>
        <begin position="159"/>
        <end position="177"/>
    </location>
</feature>
<dbReference type="InterPro" id="IPR045263">
    <property type="entry name" value="GLUT"/>
</dbReference>
<dbReference type="OrthoDB" id="4142200at2759"/>
<evidence type="ECO:0000256" key="1">
    <source>
        <dbReference type="ARBA" id="ARBA00004141"/>
    </source>
</evidence>
<dbReference type="InterPro" id="IPR005829">
    <property type="entry name" value="Sugar_transporter_CS"/>
</dbReference>
<dbReference type="GO" id="GO:0046323">
    <property type="term" value="P:D-glucose import"/>
    <property type="evidence" value="ECO:0007669"/>
    <property type="project" value="TreeGrafter"/>
</dbReference>
<dbReference type="PROSITE" id="PS00217">
    <property type="entry name" value="SUGAR_TRANSPORT_2"/>
    <property type="match status" value="1"/>
</dbReference>
<organism evidence="8 9">
    <name type="scientific">Pogona vitticeps</name>
    <name type="common">central bearded dragon</name>
    <dbReference type="NCBI Taxonomy" id="103695"/>
    <lineage>
        <taxon>Eukaryota</taxon>
        <taxon>Metazoa</taxon>
        <taxon>Chordata</taxon>
        <taxon>Craniata</taxon>
        <taxon>Vertebrata</taxon>
        <taxon>Euteleostomi</taxon>
        <taxon>Lepidosauria</taxon>
        <taxon>Squamata</taxon>
        <taxon>Bifurcata</taxon>
        <taxon>Unidentata</taxon>
        <taxon>Episquamata</taxon>
        <taxon>Toxicofera</taxon>
        <taxon>Iguania</taxon>
        <taxon>Acrodonta</taxon>
        <taxon>Agamidae</taxon>
        <taxon>Amphibolurinae</taxon>
        <taxon>Pogona</taxon>
    </lineage>
</organism>
<dbReference type="GO" id="GO:0055056">
    <property type="term" value="F:D-glucose transmembrane transporter activity"/>
    <property type="evidence" value="ECO:0007669"/>
    <property type="project" value="TreeGrafter"/>
</dbReference>
<keyword evidence="5" id="KW-0813">Transport</keyword>
<protein>
    <submittedName>
        <fullName evidence="9">Solute carrier family 2, facilitated glucose transporter member 11-like</fullName>
    </submittedName>
</protein>
<keyword evidence="4 6" id="KW-0472">Membrane</keyword>
<dbReference type="PROSITE" id="PS50850">
    <property type="entry name" value="MFS"/>
    <property type="match status" value="1"/>
</dbReference>
<evidence type="ECO:0000256" key="5">
    <source>
        <dbReference type="RuleBase" id="RU003346"/>
    </source>
</evidence>
<dbReference type="GeneID" id="110081992"/>
<feature type="transmembrane region" description="Helical" evidence="6">
    <location>
        <begin position="408"/>
        <end position="431"/>
    </location>
</feature>
<proteinExistence type="inferred from homology"/>
<evidence type="ECO:0000313" key="8">
    <source>
        <dbReference type="Proteomes" id="UP001652642"/>
    </source>
</evidence>
<comment type="similarity">
    <text evidence="5">Belongs to the major facilitator superfamily. Sugar transporter (TC 2.A.1.1) family.</text>
</comment>
<feature type="transmembrane region" description="Helical" evidence="6">
    <location>
        <begin position="127"/>
        <end position="147"/>
    </location>
</feature>
<dbReference type="GO" id="GO:0005353">
    <property type="term" value="F:fructose transmembrane transporter activity"/>
    <property type="evidence" value="ECO:0007669"/>
    <property type="project" value="UniProtKB-ARBA"/>
</dbReference>
<accession>A0A6J0U6J3</accession>
<dbReference type="KEGG" id="pvt:110081992"/>
<reference evidence="9" key="1">
    <citation type="submission" date="2025-08" db="UniProtKB">
        <authorList>
            <consortium name="RefSeq"/>
        </authorList>
    </citation>
    <scope>IDENTIFICATION</scope>
</reference>
<feature type="transmembrane region" description="Helical" evidence="6">
    <location>
        <begin position="369"/>
        <end position="387"/>
    </location>
</feature>
<feature type="transmembrane region" description="Helical" evidence="6">
    <location>
        <begin position="341"/>
        <end position="363"/>
    </location>
</feature>
<dbReference type="InterPro" id="IPR020846">
    <property type="entry name" value="MFS_dom"/>
</dbReference>
<dbReference type="NCBIfam" id="TIGR00879">
    <property type="entry name" value="SP"/>
    <property type="match status" value="1"/>
</dbReference>
<feature type="transmembrane region" description="Helical" evidence="6">
    <location>
        <begin position="189"/>
        <end position="211"/>
    </location>
</feature>
<sequence length="499" mass="55068">MAASFLSDLVRYRRFFQMTLVLGLGGTLLVGFHVSVITYPSQDIKRFINATWMERHGSPLPQETVALLWSFIVSIYCLGGFLGSLSSQPLSARYGKKKTLLFGDLFAISGALLLGSSKMAGSFEMVLVGRCLYGISAGMYMNTYGPYLGEISPKKFRGFALTTGAVFFSLGKALGQIMGLRDILGTPSLWPLLLALCGIPALLNLVLLPLFPESPPYLLIEKEDKEGCLQAMKDLWGDGCHEGEMEDIMKEKEATGSNKSLNVLEVLKGPSFRRPLAITILLMMSLQTNGLSAIYFYAFEVFRTAKLEEALIPYVTLGMGLCELISVILCSAIIDRVGRRILLWGGYGAMAWALAFLILTLSLQDRYPWISYCSVALIFLFTFFYGIGPSGAIFSVMMEVFSQSARPAGFVIASLISWVGLFLTGIGFPFVMEALGYYSFLIFLTLVTGTAVFIYVFLPETKGKSIIQITEELRQLGRKIPFITPPKNFSVDHTFCTKL</sequence>
<gene>
    <name evidence="9" type="primary">LOC110081992</name>
</gene>
<dbReference type="PANTHER" id="PTHR23503">
    <property type="entry name" value="SOLUTE CARRIER FAMILY 2"/>
    <property type="match status" value="1"/>
</dbReference>